<comment type="caution">
    <text evidence="1">The sequence shown here is derived from an EMBL/GenBank/DDBJ whole genome shotgun (WGS) entry which is preliminary data.</text>
</comment>
<reference evidence="2" key="1">
    <citation type="journal article" date="2019" name="Int. J. Syst. Evol. Microbiol.">
        <title>The Global Catalogue of Microorganisms (GCM) 10K type strain sequencing project: providing services to taxonomists for standard genome sequencing and annotation.</title>
        <authorList>
            <consortium name="The Broad Institute Genomics Platform"/>
            <consortium name="The Broad Institute Genome Sequencing Center for Infectious Disease"/>
            <person name="Wu L."/>
            <person name="Ma J."/>
        </authorList>
    </citation>
    <scope>NUCLEOTIDE SEQUENCE [LARGE SCALE GENOMIC DNA]</scope>
    <source>
        <strain evidence="2">CECT 8531</strain>
    </source>
</reference>
<evidence type="ECO:0000313" key="2">
    <source>
        <dbReference type="Proteomes" id="UP001595887"/>
    </source>
</evidence>
<organism evidence="1 2">
    <name type="scientific">Sphingorhabdus arenilitoris</name>
    <dbReference type="NCBI Taxonomy" id="1490041"/>
    <lineage>
        <taxon>Bacteria</taxon>
        <taxon>Pseudomonadati</taxon>
        <taxon>Pseudomonadota</taxon>
        <taxon>Alphaproteobacteria</taxon>
        <taxon>Sphingomonadales</taxon>
        <taxon>Sphingomonadaceae</taxon>
        <taxon>Sphingorhabdus</taxon>
    </lineage>
</organism>
<dbReference type="Proteomes" id="UP001595887">
    <property type="component" value="Unassembled WGS sequence"/>
</dbReference>
<dbReference type="EMBL" id="JBHSDH010000013">
    <property type="protein sequence ID" value="MFC4293190.1"/>
    <property type="molecule type" value="Genomic_DNA"/>
</dbReference>
<protein>
    <submittedName>
        <fullName evidence="1">Uncharacterized protein</fullName>
    </submittedName>
</protein>
<dbReference type="RefSeq" id="WP_381424511.1">
    <property type="nucleotide sequence ID" value="NZ_JBHSDH010000013.1"/>
</dbReference>
<sequence>MTGTADEMRLKSELMQLITPAQITKIESRDWCSATFQGRQLRYDILWQGRAGQAGVSRLASLLPDHPFPLERHFIADIIVENISDLDAETTAEISILMIAD</sequence>
<accession>A0ABV8RIW7</accession>
<gene>
    <name evidence="1" type="ORF">ACFOWX_12265</name>
</gene>
<proteinExistence type="predicted"/>
<keyword evidence="2" id="KW-1185">Reference proteome</keyword>
<name>A0ABV8RIW7_9SPHN</name>
<evidence type="ECO:0000313" key="1">
    <source>
        <dbReference type="EMBL" id="MFC4293190.1"/>
    </source>
</evidence>